<comment type="subcellular location">
    <subcellularLocation>
        <location evidence="1">Membrane</location>
        <topology evidence="1">Multi-pass membrane protein</topology>
    </subcellularLocation>
</comment>
<feature type="transmembrane region" description="Helical" evidence="7">
    <location>
        <begin position="189"/>
        <end position="206"/>
    </location>
</feature>
<feature type="transmembrane region" description="Helical" evidence="7">
    <location>
        <begin position="136"/>
        <end position="156"/>
    </location>
</feature>
<feature type="region of interest" description="Disordered" evidence="6">
    <location>
        <begin position="1"/>
        <end position="21"/>
    </location>
</feature>
<dbReference type="Pfam" id="PF07947">
    <property type="entry name" value="YhhN"/>
    <property type="match status" value="1"/>
</dbReference>
<evidence type="ECO:0000256" key="6">
    <source>
        <dbReference type="SAM" id="MobiDB-lite"/>
    </source>
</evidence>
<dbReference type="GO" id="GO:0016787">
    <property type="term" value="F:hydrolase activity"/>
    <property type="evidence" value="ECO:0007669"/>
    <property type="project" value="TreeGrafter"/>
</dbReference>
<dbReference type="GO" id="GO:0016020">
    <property type="term" value="C:membrane"/>
    <property type="evidence" value="ECO:0007669"/>
    <property type="project" value="UniProtKB-SubCell"/>
</dbReference>
<reference evidence="8 9" key="1">
    <citation type="submission" date="2019-09" db="EMBL/GenBank/DDBJ databases">
        <authorList>
            <person name="Depoorter E."/>
        </authorList>
    </citation>
    <scope>NUCLEOTIDE SEQUENCE [LARGE SCALE GENOMIC DNA]</scope>
    <source>
        <strain evidence="8">LMG 24065</strain>
    </source>
</reference>
<evidence type="ECO:0000256" key="3">
    <source>
        <dbReference type="ARBA" id="ARBA00022692"/>
    </source>
</evidence>
<feature type="transmembrane region" description="Helical" evidence="7">
    <location>
        <begin position="108"/>
        <end position="129"/>
    </location>
</feature>
<evidence type="ECO:0000256" key="1">
    <source>
        <dbReference type="ARBA" id="ARBA00004141"/>
    </source>
</evidence>
<feature type="transmembrane region" description="Helical" evidence="7">
    <location>
        <begin position="35"/>
        <end position="53"/>
    </location>
</feature>
<feature type="transmembrane region" description="Helical" evidence="7">
    <location>
        <begin position="218"/>
        <end position="237"/>
    </location>
</feature>
<name>A0A6P2HCM5_9BURK</name>
<evidence type="ECO:0000256" key="5">
    <source>
        <dbReference type="ARBA" id="ARBA00023136"/>
    </source>
</evidence>
<sequence>MASSRAHDGAPSIADHDNPETPPLIATLPATYRRLWPLAVAAALLYGLSLAAAPYPGQAAAKAAMGILLLAAGSTCAAPRERAWLCAALATAVLGDVLLALPDWPLSFVLGLGAFLLTHLCYCTIFVRWRARPHGWRIAALIGLWIAAPAFYVAFLPHLGELLAPVAVYMLVLCAMASFALAARTRGPLVAVGSLIFVGSDTLIGVGRFLGGFPGIDYLIWGLYALAQVTIVAGVFHETVARPIRPR</sequence>
<comment type="similarity">
    <text evidence="2">Belongs to the TMEM86 family.</text>
</comment>
<gene>
    <name evidence="8" type="ORF">BDI24065_00496</name>
</gene>
<evidence type="ECO:0000313" key="9">
    <source>
        <dbReference type="Proteomes" id="UP000494125"/>
    </source>
</evidence>
<keyword evidence="9" id="KW-1185">Reference proteome</keyword>
<accession>A0A6P2HCM5</accession>
<keyword evidence="3 7" id="KW-0812">Transmembrane</keyword>
<feature type="compositionally biased region" description="Basic and acidic residues" evidence="6">
    <location>
        <begin position="1"/>
        <end position="19"/>
    </location>
</feature>
<keyword evidence="4 7" id="KW-1133">Transmembrane helix</keyword>
<organism evidence="8 9">
    <name type="scientific">Burkholderia diffusa</name>
    <dbReference type="NCBI Taxonomy" id="488732"/>
    <lineage>
        <taxon>Bacteria</taxon>
        <taxon>Pseudomonadati</taxon>
        <taxon>Pseudomonadota</taxon>
        <taxon>Betaproteobacteria</taxon>
        <taxon>Burkholderiales</taxon>
        <taxon>Burkholderiaceae</taxon>
        <taxon>Burkholderia</taxon>
        <taxon>Burkholderia cepacia complex</taxon>
    </lineage>
</organism>
<proteinExistence type="inferred from homology"/>
<dbReference type="PANTHER" id="PTHR31885:SF6">
    <property type="entry name" value="GH04784P"/>
    <property type="match status" value="1"/>
</dbReference>
<keyword evidence="5 7" id="KW-0472">Membrane</keyword>
<dbReference type="AlphaFoldDB" id="A0A6P2HCM5"/>
<evidence type="ECO:0000313" key="8">
    <source>
        <dbReference type="EMBL" id="VWB14222.1"/>
    </source>
</evidence>
<protein>
    <submittedName>
        <fullName evidence="8">YhhN-like protein</fullName>
    </submittedName>
</protein>
<evidence type="ECO:0000256" key="2">
    <source>
        <dbReference type="ARBA" id="ARBA00007375"/>
    </source>
</evidence>
<dbReference type="Proteomes" id="UP000494125">
    <property type="component" value="Unassembled WGS sequence"/>
</dbReference>
<evidence type="ECO:0000256" key="7">
    <source>
        <dbReference type="SAM" id="Phobius"/>
    </source>
</evidence>
<feature type="transmembrane region" description="Helical" evidence="7">
    <location>
        <begin position="162"/>
        <end position="182"/>
    </location>
</feature>
<evidence type="ECO:0000256" key="4">
    <source>
        <dbReference type="ARBA" id="ARBA00022989"/>
    </source>
</evidence>
<dbReference type="EMBL" id="CABVPN010000002">
    <property type="protein sequence ID" value="VWB14222.1"/>
    <property type="molecule type" value="Genomic_DNA"/>
</dbReference>
<dbReference type="InterPro" id="IPR012506">
    <property type="entry name" value="TMEM86B-like"/>
</dbReference>
<dbReference type="PANTHER" id="PTHR31885">
    <property type="entry name" value="GH04784P"/>
    <property type="match status" value="1"/>
</dbReference>